<name>A0A167CLT1_9ASCO</name>
<evidence type="ECO:0000313" key="1">
    <source>
        <dbReference type="EMBL" id="ANB11866.1"/>
    </source>
</evidence>
<dbReference type="Gene3D" id="3.80.10.10">
    <property type="entry name" value="Ribonuclease Inhibitor"/>
    <property type="match status" value="1"/>
</dbReference>
<keyword evidence="2" id="KW-1185">Reference proteome</keyword>
<dbReference type="Proteomes" id="UP000189580">
    <property type="component" value="Chromosome a"/>
</dbReference>
<dbReference type="SUPFAM" id="SSF52058">
    <property type="entry name" value="L domain-like"/>
    <property type="match status" value="1"/>
</dbReference>
<evidence type="ECO:0000313" key="2">
    <source>
        <dbReference type="Proteomes" id="UP000189580"/>
    </source>
</evidence>
<organism evidence="1 2">
    <name type="scientific">Sugiyamaella lignohabitans</name>
    <dbReference type="NCBI Taxonomy" id="796027"/>
    <lineage>
        <taxon>Eukaryota</taxon>
        <taxon>Fungi</taxon>
        <taxon>Dikarya</taxon>
        <taxon>Ascomycota</taxon>
        <taxon>Saccharomycotina</taxon>
        <taxon>Dipodascomycetes</taxon>
        <taxon>Dipodascales</taxon>
        <taxon>Trichomonascaceae</taxon>
        <taxon>Sugiyamaella</taxon>
    </lineage>
</organism>
<dbReference type="AlphaFoldDB" id="A0A167CLT1"/>
<dbReference type="KEGG" id="slb:AWJ20_91"/>
<dbReference type="EMBL" id="CP014501">
    <property type="protein sequence ID" value="ANB11866.1"/>
    <property type="molecule type" value="Genomic_DNA"/>
</dbReference>
<dbReference type="RefSeq" id="XP_018734343.1">
    <property type="nucleotide sequence ID" value="XM_018882880.1"/>
</dbReference>
<dbReference type="InterPro" id="IPR032675">
    <property type="entry name" value="LRR_dom_sf"/>
</dbReference>
<gene>
    <name evidence="1" type="ORF">AWJ20_91</name>
</gene>
<proteinExistence type="predicted"/>
<dbReference type="GeneID" id="30037994"/>
<sequence>MSNYLQFTKTLHITKPTLYGEWHNGPALLELIDKFCDNLRILDFTMAGSSSWCAYLPKIPQVTCVRGRSKDISETAAASFAEFRIDDLSNSFTNLQEVSLSGLQVCFNRKADTDPLPLPKLTTLSLNDCSWEYPSQIDDLGSVTDLRVVYSTHHFTHSERLRTFALSPPKTLKSLVIDIKSAYSDDNPTDVAWQPLLKHQCKGLVSLEVRGFNFPGEEFFLALPAALTKLKISCRSGKQLSTSSWLILKQHKRRNQSFSMLLNNELVRL</sequence>
<protein>
    <submittedName>
        <fullName evidence="1">Uncharacterized protein</fullName>
    </submittedName>
</protein>
<reference evidence="1 2" key="1">
    <citation type="submission" date="2016-02" db="EMBL/GenBank/DDBJ databases">
        <title>Complete genome sequence and transcriptome regulation of the pentose utilising yeast Sugiyamaella lignohabitans.</title>
        <authorList>
            <person name="Bellasio M."/>
            <person name="Peymann A."/>
            <person name="Valli M."/>
            <person name="Sipitzky M."/>
            <person name="Graf A."/>
            <person name="Sauer M."/>
            <person name="Marx H."/>
            <person name="Mattanovich D."/>
        </authorList>
    </citation>
    <scope>NUCLEOTIDE SEQUENCE [LARGE SCALE GENOMIC DNA]</scope>
    <source>
        <strain evidence="1 2">CBS 10342</strain>
    </source>
</reference>
<accession>A0A167CLT1</accession>